<feature type="signal peptide" evidence="1">
    <location>
        <begin position="1"/>
        <end position="19"/>
    </location>
</feature>
<dbReference type="Pfam" id="PF13349">
    <property type="entry name" value="DUF4097"/>
    <property type="match status" value="1"/>
</dbReference>
<feature type="chain" id="PRO_5042714667" evidence="1">
    <location>
        <begin position="20"/>
        <end position="191"/>
    </location>
</feature>
<dbReference type="EMBL" id="QRQE01000006">
    <property type="protein sequence ID" value="RHM80378.1"/>
    <property type="molecule type" value="Genomic_DNA"/>
</dbReference>
<feature type="domain" description="DUF4097" evidence="2">
    <location>
        <begin position="41"/>
        <end position="188"/>
    </location>
</feature>
<evidence type="ECO:0000313" key="4">
    <source>
        <dbReference type="EMBL" id="RHM80378.1"/>
    </source>
</evidence>
<name>A0A415SCQ7_MEDGN</name>
<dbReference type="EMBL" id="JAQMLA010000188">
    <property type="protein sequence ID" value="MDB8689011.1"/>
    <property type="molecule type" value="Genomic_DNA"/>
</dbReference>
<accession>A0A415SCQ7</accession>
<dbReference type="Proteomes" id="UP000285610">
    <property type="component" value="Unassembled WGS sequence"/>
</dbReference>
<comment type="caution">
    <text evidence="4">The sequence shown here is derived from an EMBL/GenBank/DDBJ whole genome shotgun (WGS) entry which is preliminary data.</text>
</comment>
<dbReference type="Proteomes" id="UP001212160">
    <property type="component" value="Unassembled WGS sequence"/>
</dbReference>
<dbReference type="InterPro" id="IPR025164">
    <property type="entry name" value="Toastrack_DUF4097"/>
</dbReference>
<proteinExistence type="predicted"/>
<protein>
    <submittedName>
        <fullName evidence="3">DUF4097 family beta strand repeat-containing protein</fullName>
    </submittedName>
</protein>
<evidence type="ECO:0000256" key="1">
    <source>
        <dbReference type="SAM" id="SignalP"/>
    </source>
</evidence>
<evidence type="ECO:0000313" key="5">
    <source>
        <dbReference type="Proteomes" id="UP000285610"/>
    </source>
</evidence>
<dbReference type="RefSeq" id="WP_118444299.1">
    <property type="nucleotide sequence ID" value="NZ_JAQMLA010000188.1"/>
</dbReference>
<gene>
    <name evidence="4" type="ORF">DWZ50_03955</name>
    <name evidence="3" type="ORF">PNW85_20700</name>
</gene>
<organism evidence="4 5">
    <name type="scientific">Mediterraneibacter gnavus</name>
    <name type="common">Ruminococcus gnavus</name>
    <dbReference type="NCBI Taxonomy" id="33038"/>
    <lineage>
        <taxon>Bacteria</taxon>
        <taxon>Bacillati</taxon>
        <taxon>Bacillota</taxon>
        <taxon>Clostridia</taxon>
        <taxon>Lachnospirales</taxon>
        <taxon>Lachnospiraceae</taxon>
        <taxon>Mediterraneibacter</taxon>
    </lineage>
</organism>
<dbReference type="AlphaFoldDB" id="A0A415SCQ7"/>
<sequence length="191" mass="20873">MKKISLLLLLVVSFSLVLSGCIVTDNGNDYERKEFKSKETISKVVVSAESADVLFQISDNKEVSVKYPESSTKQVYDISASNGVLEIKKIRSTVGVDDSSLVISLPDKEYEEISVNTTNGDIIFENVSSMVYQCDTENGDIKGTILGNIADYSCTVSVKNGDSTIDSNDINSTKILEFNVKNGDVKVEFAQ</sequence>
<keyword evidence="1" id="KW-0732">Signal</keyword>
<evidence type="ECO:0000313" key="3">
    <source>
        <dbReference type="EMBL" id="MDB8689011.1"/>
    </source>
</evidence>
<reference evidence="4 5" key="1">
    <citation type="submission" date="2018-08" db="EMBL/GenBank/DDBJ databases">
        <title>A genome reference for cultivated species of the human gut microbiota.</title>
        <authorList>
            <person name="Zou Y."/>
            <person name="Xue W."/>
            <person name="Luo G."/>
        </authorList>
    </citation>
    <scope>NUCLEOTIDE SEQUENCE [LARGE SCALE GENOMIC DNA]</scope>
    <source>
        <strain evidence="4 5">AF33-12</strain>
    </source>
</reference>
<dbReference type="PROSITE" id="PS51257">
    <property type="entry name" value="PROKAR_LIPOPROTEIN"/>
    <property type="match status" value="1"/>
</dbReference>
<evidence type="ECO:0000259" key="2">
    <source>
        <dbReference type="Pfam" id="PF13349"/>
    </source>
</evidence>
<reference evidence="3" key="2">
    <citation type="submission" date="2023-01" db="EMBL/GenBank/DDBJ databases">
        <title>Human gut microbiome strain richness.</title>
        <authorList>
            <person name="Chen-Liaw A."/>
        </authorList>
    </citation>
    <scope>NUCLEOTIDE SEQUENCE</scope>
    <source>
        <strain evidence="3">RTP21484st1_H11_RTP21484_190118</strain>
    </source>
</reference>